<dbReference type="AlphaFoldDB" id="A0A1G7D4S4"/>
<dbReference type="InterPro" id="IPR000835">
    <property type="entry name" value="HTH_MarR-typ"/>
</dbReference>
<sequence>MDDYALPQLLRGTVLTLVRQDSPDLTARQLGILLTVYLKPEPHTVRGLAAGLNISKPAVTRALDRLGELDLVRRELDPMDRRSVLVQQTPGGQAYLAELRRVMAAAATDNLAAAA</sequence>
<keyword evidence="3" id="KW-1185">Reference proteome</keyword>
<dbReference type="SUPFAM" id="SSF46785">
    <property type="entry name" value="Winged helix' DNA-binding domain"/>
    <property type="match status" value="1"/>
</dbReference>
<dbReference type="PANTHER" id="PTHR33164">
    <property type="entry name" value="TRANSCRIPTIONAL REGULATOR, MARR FAMILY"/>
    <property type="match status" value="1"/>
</dbReference>
<dbReference type="InterPro" id="IPR036390">
    <property type="entry name" value="WH_DNA-bd_sf"/>
</dbReference>
<gene>
    <name evidence="2" type="ORF">SAMN04487779_10408</name>
</gene>
<dbReference type="Pfam" id="PF12802">
    <property type="entry name" value="MarR_2"/>
    <property type="match status" value="1"/>
</dbReference>
<feature type="domain" description="HTH marR-type" evidence="1">
    <location>
        <begin position="1"/>
        <end position="115"/>
    </location>
</feature>
<dbReference type="Proteomes" id="UP000198925">
    <property type="component" value="Unassembled WGS sequence"/>
</dbReference>
<reference evidence="2 3" key="1">
    <citation type="submission" date="2016-10" db="EMBL/GenBank/DDBJ databases">
        <authorList>
            <person name="de Groot N.N."/>
        </authorList>
    </citation>
    <scope>NUCLEOTIDE SEQUENCE [LARGE SCALE GENOMIC DNA]</scope>
    <source>
        <strain evidence="2 3">CPCC 100156</strain>
    </source>
</reference>
<dbReference type="InterPro" id="IPR036388">
    <property type="entry name" value="WH-like_DNA-bd_sf"/>
</dbReference>
<evidence type="ECO:0000313" key="3">
    <source>
        <dbReference type="Proteomes" id="UP000198925"/>
    </source>
</evidence>
<dbReference type="GO" id="GO:0003700">
    <property type="term" value="F:DNA-binding transcription factor activity"/>
    <property type="evidence" value="ECO:0007669"/>
    <property type="project" value="InterPro"/>
</dbReference>
<organism evidence="2 3">
    <name type="scientific">Belnapia rosea</name>
    <dbReference type="NCBI Taxonomy" id="938405"/>
    <lineage>
        <taxon>Bacteria</taxon>
        <taxon>Pseudomonadati</taxon>
        <taxon>Pseudomonadota</taxon>
        <taxon>Alphaproteobacteria</taxon>
        <taxon>Acetobacterales</taxon>
        <taxon>Roseomonadaceae</taxon>
        <taxon>Belnapia</taxon>
    </lineage>
</organism>
<dbReference type="InterPro" id="IPR039422">
    <property type="entry name" value="MarR/SlyA-like"/>
</dbReference>
<evidence type="ECO:0000313" key="2">
    <source>
        <dbReference type="EMBL" id="SDE46517.1"/>
    </source>
</evidence>
<dbReference type="EMBL" id="FMZX01000040">
    <property type="protein sequence ID" value="SDE46517.1"/>
    <property type="molecule type" value="Genomic_DNA"/>
</dbReference>
<dbReference type="GO" id="GO:0006950">
    <property type="term" value="P:response to stress"/>
    <property type="evidence" value="ECO:0007669"/>
    <property type="project" value="TreeGrafter"/>
</dbReference>
<dbReference type="PANTHER" id="PTHR33164:SF57">
    <property type="entry name" value="MARR-FAMILY TRANSCRIPTIONAL REGULATOR"/>
    <property type="match status" value="1"/>
</dbReference>
<dbReference type="RefSeq" id="WP_090665223.1">
    <property type="nucleotide sequence ID" value="NZ_FMZX01000040.1"/>
</dbReference>
<evidence type="ECO:0000259" key="1">
    <source>
        <dbReference type="PROSITE" id="PS50995"/>
    </source>
</evidence>
<accession>A0A1G7D4S4</accession>
<dbReference type="SMART" id="SM00347">
    <property type="entry name" value="HTH_MARR"/>
    <property type="match status" value="1"/>
</dbReference>
<protein>
    <submittedName>
        <fullName evidence="2">Transcriptional regulator, MarR family</fullName>
    </submittedName>
</protein>
<proteinExistence type="predicted"/>
<name>A0A1G7D4S4_9PROT</name>
<dbReference type="Gene3D" id="1.10.10.10">
    <property type="entry name" value="Winged helix-like DNA-binding domain superfamily/Winged helix DNA-binding domain"/>
    <property type="match status" value="1"/>
</dbReference>
<dbReference type="PROSITE" id="PS50995">
    <property type="entry name" value="HTH_MARR_2"/>
    <property type="match status" value="1"/>
</dbReference>